<protein>
    <recommendedName>
        <fullName evidence="3">DUF493 domain-containing protein</fullName>
    </recommendedName>
</protein>
<evidence type="ECO:0000313" key="2">
    <source>
        <dbReference type="Proteomes" id="UP000198379"/>
    </source>
</evidence>
<proteinExistence type="predicted"/>
<dbReference type="RefSeq" id="WP_089373560.1">
    <property type="nucleotide sequence ID" value="NZ_BMEP01000001.1"/>
</dbReference>
<dbReference type="SUPFAM" id="SSF117991">
    <property type="entry name" value="YbeD/HP0495-like"/>
    <property type="match status" value="1"/>
</dbReference>
<dbReference type="OrthoDB" id="5616097at2"/>
<dbReference type="Pfam" id="PF04359">
    <property type="entry name" value="DUF493"/>
    <property type="match status" value="1"/>
</dbReference>
<dbReference type="Gene3D" id="3.30.70.260">
    <property type="match status" value="1"/>
</dbReference>
<dbReference type="InterPro" id="IPR007454">
    <property type="entry name" value="UPF0250_YbeD-like"/>
</dbReference>
<dbReference type="AlphaFoldDB" id="A0A239D0G5"/>
<keyword evidence="2" id="KW-1185">Reference proteome</keyword>
<reference evidence="1 2" key="1">
    <citation type="submission" date="2017-06" db="EMBL/GenBank/DDBJ databases">
        <authorList>
            <person name="Kim H.J."/>
            <person name="Triplett B.A."/>
        </authorList>
    </citation>
    <scope>NUCLEOTIDE SEQUENCE [LARGE SCALE GENOMIC DNA]</scope>
    <source>
        <strain evidence="1 2">DSM 25597</strain>
    </source>
</reference>
<name>A0A239D0G5_9FLAO</name>
<dbReference type="InterPro" id="IPR027471">
    <property type="entry name" value="YbeD-like_sf"/>
</dbReference>
<sequence>MTPNNNTEDFYKKLKEQLSDTSLWPAPYLYKFIVPSSVAKIKEIEDIFDHIGAVITKKESRTGKYTSVSINVRMKNPDAVIAKYKEVGKVEGVISL</sequence>
<dbReference type="EMBL" id="FZNY01000009">
    <property type="protein sequence ID" value="SNS25612.1"/>
    <property type="molecule type" value="Genomic_DNA"/>
</dbReference>
<evidence type="ECO:0000313" key="1">
    <source>
        <dbReference type="EMBL" id="SNS25612.1"/>
    </source>
</evidence>
<evidence type="ECO:0008006" key="3">
    <source>
        <dbReference type="Google" id="ProtNLM"/>
    </source>
</evidence>
<accession>A0A239D0G5</accession>
<organism evidence="1 2">
    <name type="scientific">Dokdonia pacifica</name>
    <dbReference type="NCBI Taxonomy" id="1627892"/>
    <lineage>
        <taxon>Bacteria</taxon>
        <taxon>Pseudomonadati</taxon>
        <taxon>Bacteroidota</taxon>
        <taxon>Flavobacteriia</taxon>
        <taxon>Flavobacteriales</taxon>
        <taxon>Flavobacteriaceae</taxon>
        <taxon>Dokdonia</taxon>
    </lineage>
</organism>
<dbReference type="Proteomes" id="UP000198379">
    <property type="component" value="Unassembled WGS sequence"/>
</dbReference>
<gene>
    <name evidence="1" type="ORF">SAMN06265376_10969</name>
</gene>